<sequence length="187" mass="20571">MQLDRPVGDMLRANVWVVSVTIAVIVITALVLGLVVMPMAVSIGQTRRELASGAYDLEMWRRKVARRAQLHSENLELSRRAESMGAMVERGEEPSHLLDTLIAAAAKSGIDFISIVPSEIVDHGKYREFPMEIEVRARFHNLGQFVNEIERSSTTITVVGLSIGTSEAGTRQGLLNISLEAVAYLVN</sequence>
<dbReference type="EMBL" id="LJUI01000102">
    <property type="protein sequence ID" value="KPK67879.1"/>
    <property type="molecule type" value="Genomic_DNA"/>
</dbReference>
<keyword evidence="1" id="KW-0472">Membrane</keyword>
<dbReference type="Proteomes" id="UP000051717">
    <property type="component" value="Unassembled WGS sequence"/>
</dbReference>
<dbReference type="Gene3D" id="3.30.70.60">
    <property type="match status" value="1"/>
</dbReference>
<gene>
    <name evidence="2" type="ORF">AMJ82_09625</name>
</gene>
<comment type="caution">
    <text evidence="2">The sequence shown here is derived from an EMBL/GenBank/DDBJ whole genome shotgun (WGS) entry which is preliminary data.</text>
</comment>
<protein>
    <submittedName>
        <fullName evidence="2">Uncharacterized protein</fullName>
    </submittedName>
</protein>
<accession>A0A0S8G4C5</accession>
<dbReference type="GO" id="GO:0043107">
    <property type="term" value="P:type IV pilus-dependent motility"/>
    <property type="evidence" value="ECO:0007669"/>
    <property type="project" value="InterPro"/>
</dbReference>
<evidence type="ECO:0000256" key="1">
    <source>
        <dbReference type="SAM" id="Phobius"/>
    </source>
</evidence>
<dbReference type="InterPro" id="IPR014717">
    <property type="entry name" value="Transl_elong_EF1B/ribsomal_bS6"/>
</dbReference>
<evidence type="ECO:0000313" key="2">
    <source>
        <dbReference type="EMBL" id="KPK67879.1"/>
    </source>
</evidence>
<keyword evidence="1" id="KW-0812">Transmembrane</keyword>
<keyword evidence="1" id="KW-1133">Transmembrane helix</keyword>
<organism evidence="2 3">
    <name type="scientific">candidate division TA06 bacterium SM23_40</name>
    <dbReference type="NCBI Taxonomy" id="1703774"/>
    <lineage>
        <taxon>Bacteria</taxon>
        <taxon>Bacteria division TA06</taxon>
    </lineage>
</organism>
<feature type="transmembrane region" description="Helical" evidence="1">
    <location>
        <begin position="15"/>
        <end position="41"/>
    </location>
</feature>
<evidence type="ECO:0000313" key="3">
    <source>
        <dbReference type="Proteomes" id="UP000051717"/>
    </source>
</evidence>
<dbReference type="Pfam" id="PF04350">
    <property type="entry name" value="PilO"/>
    <property type="match status" value="1"/>
</dbReference>
<dbReference type="AlphaFoldDB" id="A0A0S8G4C5"/>
<proteinExistence type="predicted"/>
<dbReference type="PANTHER" id="PTHR39555">
    <property type="entry name" value="FIMBRIAL ASSEMBLY PROTEIN PILO-LIKE PROTEIN-RELATED"/>
    <property type="match status" value="1"/>
</dbReference>
<dbReference type="GO" id="GO:0043683">
    <property type="term" value="P:type IV pilus assembly"/>
    <property type="evidence" value="ECO:0007669"/>
    <property type="project" value="InterPro"/>
</dbReference>
<dbReference type="InterPro" id="IPR007445">
    <property type="entry name" value="PilO"/>
</dbReference>
<name>A0A0S8G4C5_UNCT6</name>
<reference evidence="2 3" key="1">
    <citation type="journal article" date="2015" name="Microbiome">
        <title>Genomic resolution of linkages in carbon, nitrogen, and sulfur cycling among widespread estuary sediment bacteria.</title>
        <authorList>
            <person name="Baker B.J."/>
            <person name="Lazar C.S."/>
            <person name="Teske A.P."/>
            <person name="Dick G.J."/>
        </authorList>
    </citation>
    <scope>NUCLEOTIDE SEQUENCE [LARGE SCALE GENOMIC DNA]</scope>
    <source>
        <strain evidence="2">SM23_40</strain>
    </source>
</reference>
<dbReference type="PANTHER" id="PTHR39555:SF1">
    <property type="entry name" value="TYPE IV PILUS INNER MEMBRANE COMPONENT PILO"/>
    <property type="match status" value="1"/>
</dbReference>